<evidence type="ECO:0000313" key="2">
    <source>
        <dbReference type="Proteomes" id="UP000005438"/>
    </source>
</evidence>
<reference evidence="1 2" key="1">
    <citation type="submission" date="2011-12" db="EMBL/GenBank/DDBJ databases">
        <title>The complete genome of Niastella koreensis GR20-10.</title>
        <authorList>
            <consortium name="US DOE Joint Genome Institute (JGI-PGF)"/>
            <person name="Lucas S."/>
            <person name="Han J."/>
            <person name="Lapidus A."/>
            <person name="Bruce D."/>
            <person name="Goodwin L."/>
            <person name="Pitluck S."/>
            <person name="Peters L."/>
            <person name="Kyrpides N."/>
            <person name="Mavromatis K."/>
            <person name="Ivanova N."/>
            <person name="Mikhailova N."/>
            <person name="Davenport K."/>
            <person name="Saunders E."/>
            <person name="Detter J.C."/>
            <person name="Tapia R."/>
            <person name="Han C."/>
            <person name="Land M."/>
            <person name="Hauser L."/>
            <person name="Markowitz V."/>
            <person name="Cheng J.-F."/>
            <person name="Hugenholtz P."/>
            <person name="Woyke T."/>
            <person name="Wu D."/>
            <person name="Tindall B."/>
            <person name="Pomrenke H."/>
            <person name="Brambilla E."/>
            <person name="Klenk H.-P."/>
            <person name="Eisen J.A."/>
        </authorList>
    </citation>
    <scope>NUCLEOTIDE SEQUENCE [LARGE SCALE GENOMIC DNA]</scope>
    <source>
        <strain evidence="2">DSM 17620 / KACC 11465 / NBRC 106392 / GR20-10</strain>
    </source>
</reference>
<name>G8TA74_NIAKG</name>
<organism evidence="1 2">
    <name type="scientific">Niastella koreensis (strain DSM 17620 / KACC 11465 / NBRC 106392 / GR20-10)</name>
    <dbReference type="NCBI Taxonomy" id="700598"/>
    <lineage>
        <taxon>Bacteria</taxon>
        <taxon>Pseudomonadati</taxon>
        <taxon>Bacteroidota</taxon>
        <taxon>Chitinophagia</taxon>
        <taxon>Chitinophagales</taxon>
        <taxon>Chitinophagaceae</taxon>
        <taxon>Niastella</taxon>
    </lineage>
</organism>
<evidence type="ECO:0000313" key="1">
    <source>
        <dbReference type="EMBL" id="AEW03412.1"/>
    </source>
</evidence>
<gene>
    <name evidence="1" type="ordered locus">Niako_7196</name>
</gene>
<dbReference type="HOGENOM" id="CLU_3170747_0_0_10"/>
<sequence>MSERMLILFTALSLYEFVQAQDNIAIIGRVADSSSTKCHYYEEQLKE</sequence>
<dbReference type="AlphaFoldDB" id="G8TA74"/>
<proteinExistence type="predicted"/>
<dbReference type="EMBL" id="CP003178">
    <property type="protein sequence ID" value="AEW03412.1"/>
    <property type="molecule type" value="Genomic_DNA"/>
</dbReference>
<protein>
    <submittedName>
        <fullName evidence="1">Uncharacterized protein</fullName>
    </submittedName>
</protein>
<dbReference type="Proteomes" id="UP000005438">
    <property type="component" value="Chromosome"/>
</dbReference>
<dbReference type="KEGG" id="nko:Niako_7196"/>
<dbReference type="STRING" id="700598.Niako_7196"/>
<accession>G8TA74</accession>